<feature type="transmembrane region" description="Helical" evidence="8">
    <location>
        <begin position="139"/>
        <end position="163"/>
    </location>
</feature>
<feature type="transmembrane region" description="Helical" evidence="8">
    <location>
        <begin position="63"/>
        <end position="91"/>
    </location>
</feature>
<evidence type="ECO:0000313" key="11">
    <source>
        <dbReference type="Proteomes" id="UP001064087"/>
    </source>
</evidence>
<evidence type="ECO:0000313" key="10">
    <source>
        <dbReference type="EMBL" id="UXX83885.1"/>
    </source>
</evidence>
<keyword evidence="4" id="KW-0997">Cell inner membrane</keyword>
<sequence>MKRHVDDVVKILIGSALIAAGAVLIIPLLFTLLLSFEPRGYMAPFPPPGLSLQWYSKFFGSEYYMRALGISFAIALIAATVSSVIGVMAALCLTRSKSKIVHAINALFVAPLIVPGVVIGFSLLFFFSRIGVESSAIKIILAHVLITLPYTIRTNVASMAGIGETMVEASLSLGAREGQTLRRIVLPLGRTGIATGFIFAFAFSMDDIAVTIFLTSPTVYTLPAALIANMKANFDLTIAAASVFLAGVALLVIIILDRIVGVETVMGQGIYRN</sequence>
<dbReference type="PROSITE" id="PS50928">
    <property type="entry name" value="ABC_TM1"/>
    <property type="match status" value="1"/>
</dbReference>
<evidence type="ECO:0000256" key="6">
    <source>
        <dbReference type="ARBA" id="ARBA00022989"/>
    </source>
</evidence>
<comment type="similarity">
    <text evidence="8">Belongs to the binding-protein-dependent transport system permease family.</text>
</comment>
<keyword evidence="11" id="KW-1185">Reference proteome</keyword>
<evidence type="ECO:0000256" key="2">
    <source>
        <dbReference type="ARBA" id="ARBA00022448"/>
    </source>
</evidence>
<gene>
    <name evidence="10" type="ORF">N7U68_04290</name>
</gene>
<dbReference type="Gene3D" id="1.10.3720.10">
    <property type="entry name" value="MetI-like"/>
    <property type="match status" value="1"/>
</dbReference>
<dbReference type="EMBL" id="CP106738">
    <property type="protein sequence ID" value="UXX83885.1"/>
    <property type="molecule type" value="Genomic_DNA"/>
</dbReference>
<evidence type="ECO:0000256" key="1">
    <source>
        <dbReference type="ARBA" id="ARBA00004429"/>
    </source>
</evidence>
<evidence type="ECO:0000256" key="8">
    <source>
        <dbReference type="RuleBase" id="RU363032"/>
    </source>
</evidence>
<feature type="transmembrane region" description="Helical" evidence="8">
    <location>
        <begin position="236"/>
        <end position="256"/>
    </location>
</feature>
<keyword evidence="2 8" id="KW-0813">Transport</keyword>
<keyword evidence="6 8" id="KW-1133">Transmembrane helix</keyword>
<accession>A0ABY6DJE3</accession>
<dbReference type="Pfam" id="PF00528">
    <property type="entry name" value="BPD_transp_1"/>
    <property type="match status" value="1"/>
</dbReference>
<keyword evidence="5 8" id="KW-0812">Transmembrane</keyword>
<evidence type="ECO:0000256" key="5">
    <source>
        <dbReference type="ARBA" id="ARBA00022692"/>
    </source>
</evidence>
<evidence type="ECO:0000259" key="9">
    <source>
        <dbReference type="PROSITE" id="PS50928"/>
    </source>
</evidence>
<dbReference type="InterPro" id="IPR000515">
    <property type="entry name" value="MetI-like"/>
</dbReference>
<feature type="domain" description="ABC transmembrane type-1" evidence="9">
    <location>
        <begin position="68"/>
        <end position="256"/>
    </location>
</feature>
<dbReference type="Proteomes" id="UP001064087">
    <property type="component" value="Chromosome"/>
</dbReference>
<comment type="subcellular location">
    <subcellularLocation>
        <location evidence="1">Cell inner membrane</location>
        <topology evidence="1">Multi-pass membrane protein</topology>
    </subcellularLocation>
    <subcellularLocation>
        <location evidence="8">Cell membrane</location>
        <topology evidence="8">Multi-pass membrane protein</topology>
    </subcellularLocation>
</comment>
<dbReference type="RefSeq" id="WP_263048345.1">
    <property type="nucleotide sequence ID" value="NZ_CP106738.1"/>
</dbReference>
<feature type="transmembrane region" description="Helical" evidence="8">
    <location>
        <begin position="12"/>
        <end position="36"/>
    </location>
</feature>
<proteinExistence type="inferred from homology"/>
<dbReference type="InterPro" id="IPR035906">
    <property type="entry name" value="MetI-like_sf"/>
</dbReference>
<dbReference type="PANTHER" id="PTHR43357">
    <property type="entry name" value="INNER MEMBRANE ABC TRANSPORTER PERMEASE PROTEIN YDCV"/>
    <property type="match status" value="1"/>
</dbReference>
<evidence type="ECO:0000256" key="7">
    <source>
        <dbReference type="ARBA" id="ARBA00023136"/>
    </source>
</evidence>
<reference evidence="10" key="1">
    <citation type="submission" date="2022-10" db="EMBL/GenBank/DDBJ databases">
        <title>Roseovarius pelagicus sp. nov., isolated from Arctic seawater.</title>
        <authorList>
            <person name="Hong Y.W."/>
            <person name="Hwang C.Y."/>
        </authorList>
    </citation>
    <scope>NUCLEOTIDE SEQUENCE</scope>
    <source>
        <strain evidence="10">HL-MP18</strain>
    </source>
</reference>
<feature type="transmembrane region" description="Helical" evidence="8">
    <location>
        <begin position="103"/>
        <end position="127"/>
    </location>
</feature>
<evidence type="ECO:0000256" key="3">
    <source>
        <dbReference type="ARBA" id="ARBA00022475"/>
    </source>
</evidence>
<dbReference type="SUPFAM" id="SSF161098">
    <property type="entry name" value="MetI-like"/>
    <property type="match status" value="1"/>
</dbReference>
<dbReference type="CDD" id="cd06261">
    <property type="entry name" value="TM_PBP2"/>
    <property type="match status" value="1"/>
</dbReference>
<dbReference type="PANTHER" id="PTHR43357:SF4">
    <property type="entry name" value="INNER MEMBRANE ABC TRANSPORTER PERMEASE PROTEIN YDCV"/>
    <property type="match status" value="1"/>
</dbReference>
<organism evidence="10 11">
    <name type="scientific">Roseovarius pelagicus</name>
    <dbReference type="NCBI Taxonomy" id="2980108"/>
    <lineage>
        <taxon>Bacteria</taxon>
        <taxon>Pseudomonadati</taxon>
        <taxon>Pseudomonadota</taxon>
        <taxon>Alphaproteobacteria</taxon>
        <taxon>Rhodobacterales</taxon>
        <taxon>Roseobacteraceae</taxon>
        <taxon>Roseovarius</taxon>
    </lineage>
</organism>
<protein>
    <submittedName>
        <fullName evidence="10">ABC transporter permease</fullName>
    </submittedName>
</protein>
<keyword evidence="7 8" id="KW-0472">Membrane</keyword>
<evidence type="ECO:0000256" key="4">
    <source>
        <dbReference type="ARBA" id="ARBA00022519"/>
    </source>
</evidence>
<name>A0ABY6DJE3_9RHOB</name>
<keyword evidence="3" id="KW-1003">Cell membrane</keyword>